<feature type="binding site" description="in other chain" evidence="6">
    <location>
        <begin position="120"/>
        <end position="128"/>
    </location>
    <ligand>
        <name>5-phospho-alpha-D-ribose 1-diphosphate</name>
        <dbReference type="ChEBI" id="CHEBI:58017"/>
        <note>ligand shared between dimeric partners</note>
    </ligand>
</feature>
<proteinExistence type="inferred from homology"/>
<keyword evidence="6" id="KW-0460">Magnesium</keyword>
<dbReference type="Proteomes" id="UP000199159">
    <property type="component" value="Unassembled WGS sequence"/>
</dbReference>
<comment type="subunit">
    <text evidence="6">Homodimer.</text>
</comment>
<dbReference type="PANTHER" id="PTHR19278:SF9">
    <property type="entry name" value="URIDINE 5'-MONOPHOSPHATE SYNTHASE"/>
    <property type="match status" value="1"/>
</dbReference>
<dbReference type="InterPro" id="IPR004467">
    <property type="entry name" value="Or_phspho_trans_dom"/>
</dbReference>
<comment type="pathway">
    <text evidence="1 6">Pyrimidine metabolism; UMP biosynthesis via de novo pathway; UMP from orotate: step 1/2.</text>
</comment>
<comment type="caution">
    <text evidence="6">Lacks conserved residue(s) required for the propagation of feature annotation.</text>
</comment>
<feature type="binding site" evidence="6">
    <location>
        <position position="94"/>
    </location>
    <ligand>
        <name>5-phospho-alpha-D-ribose 1-diphosphate</name>
        <dbReference type="ChEBI" id="CHEBI:58017"/>
        <note>ligand shared between dimeric partners</note>
    </ligand>
</feature>
<dbReference type="EMBL" id="FNJU01000002">
    <property type="protein sequence ID" value="SDP27026.1"/>
    <property type="molecule type" value="Genomic_DNA"/>
</dbReference>
<evidence type="ECO:0000256" key="3">
    <source>
        <dbReference type="ARBA" id="ARBA00022676"/>
    </source>
</evidence>
<comment type="similarity">
    <text evidence="6">Belongs to the purine/pyrimidine phosphoribosyltransferase family. PyrE subfamily.</text>
</comment>
<organism evidence="8 9">
    <name type="scientific">Litchfieldia salsa</name>
    <dbReference type="NCBI Taxonomy" id="930152"/>
    <lineage>
        <taxon>Bacteria</taxon>
        <taxon>Bacillati</taxon>
        <taxon>Bacillota</taxon>
        <taxon>Bacilli</taxon>
        <taxon>Bacillales</taxon>
        <taxon>Bacillaceae</taxon>
        <taxon>Litchfieldia</taxon>
    </lineage>
</organism>
<reference evidence="9" key="1">
    <citation type="submission" date="2016-10" db="EMBL/GenBank/DDBJ databases">
        <authorList>
            <person name="Varghese N."/>
            <person name="Submissions S."/>
        </authorList>
    </citation>
    <scope>NUCLEOTIDE SEQUENCE [LARGE SCALE GENOMIC DNA]</scope>
    <source>
        <strain evidence="9">IBRC-M10078</strain>
    </source>
</reference>
<dbReference type="AlphaFoldDB" id="A0A1H0RDB3"/>
<evidence type="ECO:0000256" key="6">
    <source>
        <dbReference type="HAMAP-Rule" id="MF_01208"/>
    </source>
</evidence>
<keyword evidence="4 6" id="KW-0808">Transferase</keyword>
<evidence type="ECO:0000256" key="2">
    <source>
        <dbReference type="ARBA" id="ARBA00011971"/>
    </source>
</evidence>
<evidence type="ECO:0000256" key="4">
    <source>
        <dbReference type="ARBA" id="ARBA00022679"/>
    </source>
</evidence>
<dbReference type="CDD" id="cd06223">
    <property type="entry name" value="PRTases_typeI"/>
    <property type="match status" value="1"/>
</dbReference>
<sequence length="209" mass="22541">MSKKIASHLLEIGAVFLKPNDPFTWSSGIKSPIYCDNRLTMSYPQVRKDIAEGLASLIQTNFSDAQLIAGTATAGIPHAAWVSDLLNLPMCYVRSKAKEHGKGNQIEGKVEQGQKVVVVEDLISTGGSAITAVKALRDAGCEVLGVVAIFSYQLEAGTKKLSEAEVKAVSLSDYSTLVEVAVEKKMISSNDIESLNNWKANPSEWLTVK</sequence>
<dbReference type="PANTHER" id="PTHR19278">
    <property type="entry name" value="OROTATE PHOSPHORIBOSYLTRANSFERASE"/>
    <property type="match status" value="1"/>
</dbReference>
<dbReference type="Pfam" id="PF00156">
    <property type="entry name" value="Pribosyltran"/>
    <property type="match status" value="1"/>
</dbReference>
<dbReference type="STRING" id="930152.SAMN05216565_102139"/>
<dbReference type="GO" id="GO:0044205">
    <property type="term" value="P:'de novo' UMP biosynthetic process"/>
    <property type="evidence" value="ECO:0007669"/>
    <property type="project" value="UniProtKB-UniRule"/>
</dbReference>
<name>A0A1H0RDB3_9BACI</name>
<comment type="catalytic activity">
    <reaction evidence="6">
        <text>orotidine 5'-phosphate + diphosphate = orotate + 5-phospho-alpha-D-ribose 1-diphosphate</text>
        <dbReference type="Rhea" id="RHEA:10380"/>
        <dbReference type="ChEBI" id="CHEBI:30839"/>
        <dbReference type="ChEBI" id="CHEBI:33019"/>
        <dbReference type="ChEBI" id="CHEBI:57538"/>
        <dbReference type="ChEBI" id="CHEBI:58017"/>
        <dbReference type="EC" id="2.4.2.10"/>
    </reaction>
</comment>
<evidence type="ECO:0000259" key="7">
    <source>
        <dbReference type="Pfam" id="PF00156"/>
    </source>
</evidence>
<dbReference type="GO" id="GO:0019856">
    <property type="term" value="P:pyrimidine nucleobase biosynthetic process"/>
    <property type="evidence" value="ECO:0007669"/>
    <property type="project" value="TreeGrafter"/>
</dbReference>
<dbReference type="InterPro" id="IPR023031">
    <property type="entry name" value="OPRT"/>
</dbReference>
<gene>
    <name evidence="6" type="primary">pyrE</name>
    <name evidence="8" type="ORF">SAMN05216565_102139</name>
</gene>
<feature type="binding site" evidence="6">
    <location>
        <position position="98"/>
    </location>
    <ligand>
        <name>5-phospho-alpha-D-ribose 1-diphosphate</name>
        <dbReference type="ChEBI" id="CHEBI:58017"/>
        <note>ligand shared between dimeric partners</note>
    </ligand>
</feature>
<dbReference type="EC" id="2.4.2.10" evidence="2 6"/>
<dbReference type="NCBIfam" id="TIGR00336">
    <property type="entry name" value="pyrE"/>
    <property type="match status" value="1"/>
</dbReference>
<dbReference type="Gene3D" id="3.40.50.2020">
    <property type="match status" value="1"/>
</dbReference>
<dbReference type="GO" id="GO:0000287">
    <property type="term" value="F:magnesium ion binding"/>
    <property type="evidence" value="ECO:0007669"/>
    <property type="project" value="UniProtKB-UniRule"/>
</dbReference>
<keyword evidence="3 6" id="KW-0328">Glycosyltransferase</keyword>
<dbReference type="UniPathway" id="UPA00070">
    <property type="reaction ID" value="UER00119"/>
</dbReference>
<keyword evidence="9" id="KW-1185">Reference proteome</keyword>
<keyword evidence="5 6" id="KW-0665">Pyrimidine biosynthesis</keyword>
<feature type="binding site" evidence="6">
    <location>
        <position position="124"/>
    </location>
    <ligand>
        <name>orotate</name>
        <dbReference type="ChEBI" id="CHEBI:30839"/>
    </ligand>
</feature>
<comment type="function">
    <text evidence="6">Catalyzes the transfer of a ribosyl phosphate group from 5-phosphoribose 1-diphosphate to orotate, leading to the formation of orotidine monophosphate (OMP).</text>
</comment>
<dbReference type="GO" id="GO:0004588">
    <property type="term" value="F:orotate phosphoribosyltransferase activity"/>
    <property type="evidence" value="ECO:0007669"/>
    <property type="project" value="UniProtKB-UniRule"/>
</dbReference>
<evidence type="ECO:0000256" key="1">
    <source>
        <dbReference type="ARBA" id="ARBA00004889"/>
    </source>
</evidence>
<dbReference type="RefSeq" id="WP_090850391.1">
    <property type="nucleotide sequence ID" value="NZ_FNJU01000002.1"/>
</dbReference>
<accession>A0A1H0RDB3</accession>
<evidence type="ECO:0000313" key="8">
    <source>
        <dbReference type="EMBL" id="SDP27026.1"/>
    </source>
</evidence>
<dbReference type="InterPro" id="IPR000836">
    <property type="entry name" value="PRTase_dom"/>
</dbReference>
<evidence type="ECO:0000313" key="9">
    <source>
        <dbReference type="Proteomes" id="UP000199159"/>
    </source>
</evidence>
<feature type="domain" description="Phosphoribosyltransferase" evidence="7">
    <location>
        <begin position="46"/>
        <end position="154"/>
    </location>
</feature>
<dbReference type="HAMAP" id="MF_01208">
    <property type="entry name" value="PyrE"/>
    <property type="match status" value="1"/>
</dbReference>
<feature type="binding site" evidence="6">
    <location>
        <position position="100"/>
    </location>
    <ligand>
        <name>5-phospho-alpha-D-ribose 1-diphosphate</name>
        <dbReference type="ChEBI" id="CHEBI:58017"/>
        <note>ligand shared between dimeric partners</note>
    </ligand>
</feature>
<dbReference type="SUPFAM" id="SSF53271">
    <property type="entry name" value="PRTase-like"/>
    <property type="match status" value="1"/>
</dbReference>
<protein>
    <recommendedName>
        <fullName evidence="2 6">Orotate phosphoribosyltransferase</fullName>
        <shortName evidence="6">OPRT</shortName>
        <shortName evidence="6">OPRTase</shortName>
        <ecNumber evidence="2 6">2.4.2.10</ecNumber>
    </recommendedName>
</protein>
<evidence type="ECO:0000256" key="5">
    <source>
        <dbReference type="ARBA" id="ARBA00022975"/>
    </source>
</evidence>
<comment type="cofactor">
    <cofactor evidence="6">
        <name>Mg(2+)</name>
        <dbReference type="ChEBI" id="CHEBI:18420"/>
    </cofactor>
</comment>
<dbReference type="InterPro" id="IPR029057">
    <property type="entry name" value="PRTase-like"/>
</dbReference>
<dbReference type="OrthoDB" id="9802134at2"/>